<keyword evidence="2 5" id="KW-0645">Protease</keyword>
<organism evidence="5">
    <name type="scientific">Riptortus pedestris</name>
    <name type="common">Bean bug</name>
    <dbReference type="NCBI Taxonomy" id="329032"/>
    <lineage>
        <taxon>Eukaryota</taxon>
        <taxon>Metazoa</taxon>
        <taxon>Ecdysozoa</taxon>
        <taxon>Arthropoda</taxon>
        <taxon>Hexapoda</taxon>
        <taxon>Insecta</taxon>
        <taxon>Pterygota</taxon>
        <taxon>Neoptera</taxon>
        <taxon>Paraneoptera</taxon>
        <taxon>Hemiptera</taxon>
        <taxon>Heteroptera</taxon>
        <taxon>Panheteroptera</taxon>
        <taxon>Pentatomomorpha</taxon>
        <taxon>Coreoidea</taxon>
        <taxon>Alydidae</taxon>
        <taxon>Riptortus</taxon>
    </lineage>
</organism>
<dbReference type="CDD" id="cd05471">
    <property type="entry name" value="pepsin_like"/>
    <property type="match status" value="1"/>
</dbReference>
<dbReference type="InterPro" id="IPR034164">
    <property type="entry name" value="Pepsin-like_dom"/>
</dbReference>
<dbReference type="SUPFAM" id="SSF50630">
    <property type="entry name" value="Acid proteases"/>
    <property type="match status" value="1"/>
</dbReference>
<evidence type="ECO:0000256" key="2">
    <source>
        <dbReference type="RuleBase" id="RU000454"/>
    </source>
</evidence>
<feature type="domain" description="Peptidase A1" evidence="4">
    <location>
        <begin position="68"/>
        <end position="242"/>
    </location>
</feature>
<accession>R4WKZ7</accession>
<dbReference type="Gene3D" id="2.40.70.10">
    <property type="entry name" value="Acid Proteases"/>
    <property type="match status" value="1"/>
</dbReference>
<feature type="non-terminal residue" evidence="5">
    <location>
        <position position="242"/>
    </location>
</feature>
<dbReference type="InterPro" id="IPR001969">
    <property type="entry name" value="Aspartic_peptidase_AS"/>
</dbReference>
<dbReference type="PROSITE" id="PS51767">
    <property type="entry name" value="PEPTIDASE_A1"/>
    <property type="match status" value="1"/>
</dbReference>
<evidence type="ECO:0000313" key="5">
    <source>
        <dbReference type="EMBL" id="BAN21515.1"/>
    </source>
</evidence>
<proteinExistence type="evidence at transcript level"/>
<dbReference type="InterPro" id="IPR033121">
    <property type="entry name" value="PEPTIDASE_A1"/>
</dbReference>
<dbReference type="PROSITE" id="PS00141">
    <property type="entry name" value="ASP_PROTEASE"/>
    <property type="match status" value="1"/>
</dbReference>
<dbReference type="InterPro" id="IPR021109">
    <property type="entry name" value="Peptidase_aspartic_dom_sf"/>
</dbReference>
<protein>
    <submittedName>
        <fullName evidence="5">Lysosomal aspartic protease</fullName>
    </submittedName>
</protein>
<dbReference type="PANTHER" id="PTHR47966">
    <property type="entry name" value="BETA-SITE APP-CLEAVING ENZYME, ISOFORM A-RELATED"/>
    <property type="match status" value="1"/>
</dbReference>
<evidence type="ECO:0000256" key="3">
    <source>
        <dbReference type="SAM" id="SignalP"/>
    </source>
</evidence>
<dbReference type="PANTHER" id="PTHR47966:SF51">
    <property type="entry name" value="BETA-SITE APP-CLEAVING ENZYME, ISOFORM A-RELATED"/>
    <property type="match status" value="1"/>
</dbReference>
<sequence>MWVFLTLFSAASILFVSDAYHVIPLSKKNVTENMKILKNIISLATQQNVTNNLLTVPIDLINFKDVQYYGDVSVGSPPQVFQVLFDTGSDLFWIPGPTYNGNCGRDHPRFNSNISSTFLDLNQKTYIDYLNGRFELQLAKESVGLGGISVSNQTVGLVTSGECDNETGFDGLMGMSLANLQRNPYIPPVFESILNQGLVSDPVFSFYLNRGRSGKGGELVIGGVNKDIVGSKPINYVPLTAD</sequence>
<feature type="signal peptide" evidence="3">
    <location>
        <begin position="1"/>
        <end position="19"/>
    </location>
</feature>
<dbReference type="EMBL" id="AK418306">
    <property type="protein sequence ID" value="BAN21515.1"/>
    <property type="molecule type" value="mRNA"/>
</dbReference>
<dbReference type="PRINTS" id="PR00792">
    <property type="entry name" value="PEPSIN"/>
</dbReference>
<keyword evidence="2" id="KW-0378">Hydrolase</keyword>
<keyword evidence="3" id="KW-0732">Signal</keyword>
<comment type="similarity">
    <text evidence="1 2">Belongs to the peptidase A1 family.</text>
</comment>
<dbReference type="AlphaFoldDB" id="R4WKZ7"/>
<dbReference type="InterPro" id="IPR001461">
    <property type="entry name" value="Aspartic_peptidase_A1"/>
</dbReference>
<feature type="chain" id="PRO_5004381391" evidence="3">
    <location>
        <begin position="20"/>
        <end position="242"/>
    </location>
</feature>
<evidence type="ECO:0000259" key="4">
    <source>
        <dbReference type="PROSITE" id="PS51767"/>
    </source>
</evidence>
<name>R4WKZ7_RIPPE</name>
<dbReference type="GO" id="GO:0004190">
    <property type="term" value="F:aspartic-type endopeptidase activity"/>
    <property type="evidence" value="ECO:0007669"/>
    <property type="project" value="UniProtKB-KW"/>
</dbReference>
<dbReference type="MEROPS" id="A01.A65"/>
<reference evidence="5" key="1">
    <citation type="journal article" date="2013" name="PLoS ONE">
        <title>Gene expression in gut symbiotic organ of stinkbug affected by extracellular bacterial symbiont.</title>
        <authorList>
            <person name="Futahashi R."/>
            <person name="Tanaka K."/>
            <person name="Tanahashi M."/>
            <person name="Nikoh N."/>
            <person name="Kikuchi Y."/>
            <person name="Lee B.L."/>
            <person name="Fukatsu T."/>
        </authorList>
    </citation>
    <scope>NUCLEOTIDE SEQUENCE</scope>
    <source>
        <tissue evidence="5">Midgut</tissue>
    </source>
</reference>
<dbReference type="Pfam" id="PF00026">
    <property type="entry name" value="Asp"/>
    <property type="match status" value="1"/>
</dbReference>
<keyword evidence="2" id="KW-0064">Aspartyl protease</keyword>
<evidence type="ECO:0000256" key="1">
    <source>
        <dbReference type="ARBA" id="ARBA00007447"/>
    </source>
</evidence>
<dbReference type="GO" id="GO:0006508">
    <property type="term" value="P:proteolysis"/>
    <property type="evidence" value="ECO:0007669"/>
    <property type="project" value="UniProtKB-KW"/>
</dbReference>